<reference evidence="2" key="1">
    <citation type="journal article" date="2015" name="PeerJ">
        <title>First genomic representation of candidate bacterial phylum KSB3 points to enhanced environmental sensing as a trigger of wastewater bulking.</title>
        <authorList>
            <person name="Sekiguchi Y."/>
            <person name="Ohashi A."/>
            <person name="Parks D.H."/>
            <person name="Yamauchi T."/>
            <person name="Tyson G.W."/>
            <person name="Hugenholtz P."/>
        </authorList>
    </citation>
    <scope>NUCLEOTIDE SEQUENCE [LARGE SCALE GENOMIC DNA]</scope>
</reference>
<dbReference type="Proteomes" id="UP000030700">
    <property type="component" value="Unassembled WGS sequence"/>
</dbReference>
<dbReference type="EMBL" id="DF820455">
    <property type="protein sequence ID" value="GAK50068.1"/>
    <property type="molecule type" value="Genomic_DNA"/>
</dbReference>
<dbReference type="STRING" id="1499966.U14_01294"/>
<evidence type="ECO:0000256" key="1">
    <source>
        <dbReference type="SAM" id="MobiDB-lite"/>
    </source>
</evidence>
<dbReference type="AlphaFoldDB" id="A0A0S6VVE2"/>
<feature type="compositionally biased region" description="Polar residues" evidence="1">
    <location>
        <begin position="131"/>
        <end position="141"/>
    </location>
</feature>
<sequence length="381" mass="41539">MENLDMKRRDFMKFGMVAGGALAAMTMLPKQLFAITSKAITLDNCLQLTPRQMAEQSQLVQASWQELRSAAAGISDATIRNIVQAILDNPAPTFMERYQSAAEKAALRKELIAAGLLDEKAVPENADFPPSNGNPKQSPQPFFSAPGSGYQSHHSYPGGVVTHTNLNVKVSVALFDGYASTYGYSLNKDVVLASQILHDLHKPWVFQWLEDGSTRTELSLAGTGEHHVYGIAESMYRGLPTEVVVAQACAHNHAGSDADEKGVVGWLKAAAILAGKNPAQEGYIAASGDTLPLPRSQEGFICHLGDHDWVLSVPAAKWMIPILGNVAKNVYGMTDDDLKGKRFNQFRNYLFSQATIMNLYQVYRLEGEDSITKIAKQLIAA</sequence>
<name>A0A0S6VVE2_9BACT</name>
<gene>
    <name evidence="2" type="ORF">U14_01294</name>
</gene>
<evidence type="ECO:0008006" key="4">
    <source>
        <dbReference type="Google" id="ProtNLM"/>
    </source>
</evidence>
<dbReference type="HOGENOM" id="CLU_063683_0_0_0"/>
<feature type="region of interest" description="Disordered" evidence="1">
    <location>
        <begin position="123"/>
        <end position="150"/>
    </location>
</feature>
<protein>
    <recommendedName>
        <fullName evidence="4">Metal dependent phosphohydrolase</fullName>
    </recommendedName>
</protein>
<keyword evidence="3" id="KW-1185">Reference proteome</keyword>
<dbReference type="InterPro" id="IPR006311">
    <property type="entry name" value="TAT_signal"/>
</dbReference>
<proteinExistence type="predicted"/>
<accession>A0A0S6VVE2</accession>
<organism evidence="2">
    <name type="scientific">Candidatus Moduliflexus flocculans</name>
    <dbReference type="NCBI Taxonomy" id="1499966"/>
    <lineage>
        <taxon>Bacteria</taxon>
        <taxon>Candidatus Moduliflexota</taxon>
        <taxon>Candidatus Moduliflexia</taxon>
        <taxon>Candidatus Moduliflexales</taxon>
        <taxon>Candidatus Moduliflexaceae</taxon>
    </lineage>
</organism>
<dbReference type="PROSITE" id="PS51318">
    <property type="entry name" value="TAT"/>
    <property type="match status" value="1"/>
</dbReference>
<evidence type="ECO:0000313" key="2">
    <source>
        <dbReference type="EMBL" id="GAK50068.1"/>
    </source>
</evidence>
<evidence type="ECO:0000313" key="3">
    <source>
        <dbReference type="Proteomes" id="UP000030700"/>
    </source>
</evidence>